<comment type="caution">
    <text evidence="2">The sequence shown here is derived from an EMBL/GenBank/DDBJ whole genome shotgun (WGS) entry which is preliminary data.</text>
</comment>
<keyword evidence="1" id="KW-0472">Membrane</keyword>
<keyword evidence="1" id="KW-1133">Transmembrane helix</keyword>
<dbReference type="AlphaFoldDB" id="A0A3E1EXD1"/>
<protein>
    <submittedName>
        <fullName evidence="2">DUF4173 domain-containing protein</fullName>
    </submittedName>
</protein>
<proteinExistence type="predicted"/>
<sequence>MKRNKKLNLTLITTILFVILFYNQYIGINFGIIAIVTWLLFHLNTDKKRKTKNYWLLSGMVFIGFISQIYYADTYSFFALFIALSAYGVNGKYENLNIILYPFLRFYNSITFIFRLLHGKWMPSKKANNKVFTKIIALVIIPLIFSIIFLLVYATGSSTISDFFKNLSFSFDPSKVILLTLLGGFFFFNFWFTHLPRLFATYNQKMTNDFEPHQQKERKQTVAFLPLDLERKSGEISLIMLNIFLLIFIITFNYEQFYQTATDTTLSDATHERVQTIIFSIVLAIAVILFYFKSTFNFDHEATLLKKLTYFWIALNGVLVLSAITKNTEYIYEFGLTHKRIGVYIFLILCIIGLFFSYLKIKNKKTNIYLINRMTWTFLIAFNICSVINFSWIITKHNLTVNKGVEIHYLRSLHYNDQLLYNHFKEDLK</sequence>
<feature type="transmembrane region" description="Helical" evidence="1">
    <location>
        <begin position="236"/>
        <end position="254"/>
    </location>
</feature>
<name>A0A3E1EXD1_9FLAO</name>
<feature type="transmembrane region" description="Helical" evidence="1">
    <location>
        <begin position="135"/>
        <end position="156"/>
    </location>
</feature>
<accession>A0A3E1EXD1</accession>
<reference evidence="2 3" key="1">
    <citation type="submission" date="2018-08" db="EMBL/GenBank/DDBJ databases">
        <title>The draft genome squence of Brumimicrobium sp. N62.</title>
        <authorList>
            <person name="Du Z.-J."/>
            <person name="Luo H.-R."/>
        </authorList>
    </citation>
    <scope>NUCLEOTIDE SEQUENCE [LARGE SCALE GENOMIC DNA]</scope>
    <source>
        <strain evidence="2 3">N62</strain>
    </source>
</reference>
<dbReference type="OrthoDB" id="627992at2"/>
<dbReference type="RefSeq" id="WP_116881049.1">
    <property type="nucleotide sequence ID" value="NZ_QURB01000005.1"/>
</dbReference>
<dbReference type="InterPro" id="IPR025291">
    <property type="entry name" value="DUF4153"/>
</dbReference>
<dbReference type="Proteomes" id="UP000257127">
    <property type="component" value="Unassembled WGS sequence"/>
</dbReference>
<feature type="transmembrane region" description="Helical" evidence="1">
    <location>
        <begin position="7"/>
        <end position="22"/>
    </location>
</feature>
<gene>
    <name evidence="2" type="ORF">DXU93_09490</name>
</gene>
<feature type="transmembrane region" description="Helical" evidence="1">
    <location>
        <begin position="96"/>
        <end position="114"/>
    </location>
</feature>
<feature type="transmembrane region" description="Helical" evidence="1">
    <location>
        <begin position="341"/>
        <end position="361"/>
    </location>
</feature>
<dbReference type="Pfam" id="PF13687">
    <property type="entry name" value="DUF4153"/>
    <property type="match status" value="1"/>
</dbReference>
<evidence type="ECO:0000256" key="1">
    <source>
        <dbReference type="SAM" id="Phobius"/>
    </source>
</evidence>
<evidence type="ECO:0000313" key="2">
    <source>
        <dbReference type="EMBL" id="RFC54209.1"/>
    </source>
</evidence>
<keyword evidence="3" id="KW-1185">Reference proteome</keyword>
<feature type="transmembrane region" description="Helical" evidence="1">
    <location>
        <begin position="373"/>
        <end position="394"/>
    </location>
</feature>
<feature type="transmembrane region" description="Helical" evidence="1">
    <location>
        <begin position="176"/>
        <end position="195"/>
    </location>
</feature>
<evidence type="ECO:0000313" key="3">
    <source>
        <dbReference type="Proteomes" id="UP000257127"/>
    </source>
</evidence>
<organism evidence="2 3">
    <name type="scientific">Brumimicrobium aurantiacum</name>
    <dbReference type="NCBI Taxonomy" id="1737063"/>
    <lineage>
        <taxon>Bacteria</taxon>
        <taxon>Pseudomonadati</taxon>
        <taxon>Bacteroidota</taxon>
        <taxon>Flavobacteriia</taxon>
        <taxon>Flavobacteriales</taxon>
        <taxon>Crocinitomicaceae</taxon>
        <taxon>Brumimicrobium</taxon>
    </lineage>
</organism>
<dbReference type="EMBL" id="QURB01000005">
    <property type="protein sequence ID" value="RFC54209.1"/>
    <property type="molecule type" value="Genomic_DNA"/>
</dbReference>
<feature type="transmembrane region" description="Helical" evidence="1">
    <location>
        <begin position="274"/>
        <end position="292"/>
    </location>
</feature>
<feature type="transmembrane region" description="Helical" evidence="1">
    <location>
        <begin position="304"/>
        <end position="325"/>
    </location>
</feature>
<keyword evidence="1" id="KW-0812">Transmembrane</keyword>
<feature type="transmembrane region" description="Helical" evidence="1">
    <location>
        <begin position="56"/>
        <end position="84"/>
    </location>
</feature>